<keyword evidence="2" id="KW-0813">Transport</keyword>
<feature type="transmembrane region" description="Helical" evidence="8">
    <location>
        <begin position="12"/>
        <end position="35"/>
    </location>
</feature>
<comment type="subcellular location">
    <subcellularLocation>
        <location evidence="1">Cell membrane</location>
        <topology evidence="1">Multi-pass membrane protein</topology>
    </subcellularLocation>
</comment>
<feature type="transmembrane region" description="Helical" evidence="8">
    <location>
        <begin position="351"/>
        <end position="372"/>
    </location>
</feature>
<protein>
    <submittedName>
        <fullName evidence="9">Trk system potassium uptake protein TrkH</fullName>
    </submittedName>
</protein>
<feature type="transmembrane region" description="Helical" evidence="8">
    <location>
        <begin position="161"/>
        <end position="178"/>
    </location>
</feature>
<comment type="caution">
    <text evidence="9">The sequence shown here is derived from an EMBL/GenBank/DDBJ whole genome shotgun (WGS) entry which is preliminary data.</text>
</comment>
<evidence type="ECO:0000256" key="4">
    <source>
        <dbReference type="ARBA" id="ARBA00022692"/>
    </source>
</evidence>
<feature type="transmembrane region" description="Helical" evidence="8">
    <location>
        <begin position="47"/>
        <end position="66"/>
    </location>
</feature>
<evidence type="ECO:0000256" key="5">
    <source>
        <dbReference type="ARBA" id="ARBA00022989"/>
    </source>
</evidence>
<keyword evidence="4 8" id="KW-0812">Transmembrane</keyword>
<evidence type="ECO:0000256" key="6">
    <source>
        <dbReference type="ARBA" id="ARBA00023065"/>
    </source>
</evidence>
<proteinExistence type="predicted"/>
<sequence length="446" mass="48205">MNHTGNRKHRHFTSFQVIILGFFSVILLGSLLLMLPLSTRDGNGASFADSLFTATSAVCVTGLIIHDTATYWSEFGQAIILTLIQIGGMGVVTIAVAIAVASGRKIGLMQRSTMQEAISAHQVGGIVRLTKFILKTSIFIELIGAVFLMPVFCKDFGILKGLWYSLFHAVSAFCNAGFDLLGVREPFSSLTSYASNPLVNITIMALIVTGGVGFVTWADIKKNKLQFKKYNMQSKVILTVTAVLIAVPAVYFFFCEFSGLPLGERIWTSLFQSVTPRTAGFNTADLTLLTETGLMLMIILMLIGGSPGSTAGGMKTTTIAVLFSSALSVFRKNDFAHFFRRRVPDSVIKNAATILLMYLVLFLGGGMIISYIDKVPLISALFETSSAIGTVGLSLGLTPTLGMVSRLILILLMFFGRVGGLTLIFAALSERNSYGSRYPQEKITVG</sequence>
<dbReference type="Pfam" id="PF02386">
    <property type="entry name" value="TrkH"/>
    <property type="match status" value="1"/>
</dbReference>
<feature type="transmembrane region" description="Helical" evidence="8">
    <location>
        <begin position="236"/>
        <end position="254"/>
    </location>
</feature>
<keyword evidence="3" id="KW-1003">Cell membrane</keyword>
<feature type="transmembrane region" description="Helical" evidence="8">
    <location>
        <begin position="198"/>
        <end position="215"/>
    </location>
</feature>
<dbReference type="EMBL" id="JBEPMJ010000016">
    <property type="protein sequence ID" value="MET3751001.1"/>
    <property type="molecule type" value="Genomic_DNA"/>
</dbReference>
<dbReference type="Proteomes" id="UP001549106">
    <property type="component" value="Unassembled WGS sequence"/>
</dbReference>
<name>A0ABV2M3N8_9FIRM</name>
<evidence type="ECO:0000256" key="3">
    <source>
        <dbReference type="ARBA" id="ARBA00022475"/>
    </source>
</evidence>
<accession>A0ABV2M3N8</accession>
<keyword evidence="7 8" id="KW-0472">Membrane</keyword>
<evidence type="ECO:0000313" key="9">
    <source>
        <dbReference type="EMBL" id="MET3751001.1"/>
    </source>
</evidence>
<dbReference type="PANTHER" id="PTHR32024:SF1">
    <property type="entry name" value="KTR SYSTEM POTASSIUM UPTAKE PROTEIN B"/>
    <property type="match status" value="1"/>
</dbReference>
<keyword evidence="10" id="KW-1185">Reference proteome</keyword>
<dbReference type="RefSeq" id="WP_257464876.1">
    <property type="nucleotide sequence ID" value="NZ_BAABXP010000009.1"/>
</dbReference>
<evidence type="ECO:0000256" key="2">
    <source>
        <dbReference type="ARBA" id="ARBA00022448"/>
    </source>
</evidence>
<feature type="transmembrane region" description="Helical" evidence="8">
    <location>
        <begin position="297"/>
        <end position="330"/>
    </location>
</feature>
<gene>
    <name evidence="9" type="ORF">ABID24_002255</name>
</gene>
<dbReference type="PANTHER" id="PTHR32024">
    <property type="entry name" value="TRK SYSTEM POTASSIUM UPTAKE PROTEIN TRKG-RELATED"/>
    <property type="match status" value="1"/>
</dbReference>
<evidence type="ECO:0000256" key="8">
    <source>
        <dbReference type="SAM" id="Phobius"/>
    </source>
</evidence>
<organism evidence="9 10">
    <name type="scientific">Blautia caecimuris</name>
    <dbReference type="NCBI Taxonomy" id="1796615"/>
    <lineage>
        <taxon>Bacteria</taxon>
        <taxon>Bacillati</taxon>
        <taxon>Bacillota</taxon>
        <taxon>Clostridia</taxon>
        <taxon>Lachnospirales</taxon>
        <taxon>Lachnospiraceae</taxon>
        <taxon>Blautia</taxon>
    </lineage>
</organism>
<feature type="transmembrane region" description="Helical" evidence="8">
    <location>
        <begin position="78"/>
        <end position="101"/>
    </location>
</feature>
<feature type="transmembrane region" description="Helical" evidence="8">
    <location>
        <begin position="132"/>
        <end position="152"/>
    </location>
</feature>
<evidence type="ECO:0000256" key="7">
    <source>
        <dbReference type="ARBA" id="ARBA00023136"/>
    </source>
</evidence>
<keyword evidence="6" id="KW-0406">Ion transport</keyword>
<evidence type="ECO:0000256" key="1">
    <source>
        <dbReference type="ARBA" id="ARBA00004651"/>
    </source>
</evidence>
<dbReference type="InterPro" id="IPR003445">
    <property type="entry name" value="Cat_transpt"/>
</dbReference>
<feature type="transmembrane region" description="Helical" evidence="8">
    <location>
        <begin position="407"/>
        <end position="428"/>
    </location>
</feature>
<keyword evidence="5 8" id="KW-1133">Transmembrane helix</keyword>
<reference evidence="9 10" key="1">
    <citation type="submission" date="2024-06" db="EMBL/GenBank/DDBJ databases">
        <title>Genomic Encyclopedia of Type Strains, Phase IV (KMG-IV): sequencing the most valuable type-strain genomes for metagenomic binning, comparative biology and taxonomic classification.</title>
        <authorList>
            <person name="Goeker M."/>
        </authorList>
    </citation>
    <scope>NUCLEOTIDE SEQUENCE [LARGE SCALE GENOMIC DNA]</scope>
    <source>
        <strain evidence="9 10">DSM 29492</strain>
    </source>
</reference>
<evidence type="ECO:0000313" key="10">
    <source>
        <dbReference type="Proteomes" id="UP001549106"/>
    </source>
</evidence>